<name>A0A1A7W7E2_9TELE</name>
<evidence type="ECO:0000313" key="2">
    <source>
        <dbReference type="EMBL" id="SBP01887.1"/>
    </source>
</evidence>
<dbReference type="InterPro" id="IPR038717">
    <property type="entry name" value="Tc1-like_DDE_dom"/>
</dbReference>
<reference evidence="2" key="1">
    <citation type="submission" date="2016-05" db="EMBL/GenBank/DDBJ databases">
        <authorList>
            <person name="Lavstsen T."/>
            <person name="Jespersen J.S."/>
        </authorList>
    </citation>
    <scope>NUCLEOTIDE SEQUENCE</scope>
    <source>
        <tissue evidence="2">Brain</tissue>
    </source>
</reference>
<gene>
    <name evidence="2" type="primary">Nfu_g_1_002246</name>
</gene>
<feature type="domain" description="Tc1-like transposase DDE" evidence="1">
    <location>
        <begin position="54"/>
        <end position="90"/>
    </location>
</feature>
<proteinExistence type="predicted"/>
<organism evidence="2">
    <name type="scientific">Iconisemion striatum</name>
    <dbReference type="NCBI Taxonomy" id="60296"/>
    <lineage>
        <taxon>Eukaryota</taxon>
        <taxon>Metazoa</taxon>
        <taxon>Chordata</taxon>
        <taxon>Craniata</taxon>
        <taxon>Vertebrata</taxon>
        <taxon>Euteleostomi</taxon>
        <taxon>Actinopterygii</taxon>
        <taxon>Neopterygii</taxon>
        <taxon>Teleostei</taxon>
        <taxon>Neoteleostei</taxon>
        <taxon>Acanthomorphata</taxon>
        <taxon>Ovalentaria</taxon>
        <taxon>Atherinomorphae</taxon>
        <taxon>Cyprinodontiformes</taxon>
        <taxon>Nothobranchiidae</taxon>
        <taxon>Iconisemion</taxon>
    </lineage>
</organism>
<sequence>MNHHGILHRHAHLGAYNTALLLEFLNGLYDVLVQPDDIDNPQRVNYIIIWDNDHPRFSVLYLPPYSPFLNPIEEFFSAWKWKVYERNPQSQAPLLQAMEEGCGDVAIETCQGFMRHSRRYFQRCLDQEDIACDYDEALWPDRDQRHDAP</sequence>
<dbReference type="EMBL" id="HADW01000487">
    <property type="protein sequence ID" value="SBP01887.1"/>
    <property type="molecule type" value="Transcribed_RNA"/>
</dbReference>
<dbReference type="Gene3D" id="3.30.420.10">
    <property type="entry name" value="Ribonuclease H-like superfamily/Ribonuclease H"/>
    <property type="match status" value="1"/>
</dbReference>
<evidence type="ECO:0000259" key="1">
    <source>
        <dbReference type="Pfam" id="PF13358"/>
    </source>
</evidence>
<dbReference type="GO" id="GO:0003676">
    <property type="term" value="F:nucleic acid binding"/>
    <property type="evidence" value="ECO:0007669"/>
    <property type="project" value="InterPro"/>
</dbReference>
<dbReference type="Pfam" id="PF13358">
    <property type="entry name" value="DDE_3"/>
    <property type="match status" value="1"/>
</dbReference>
<reference evidence="2" key="2">
    <citation type="submission" date="2016-06" db="EMBL/GenBank/DDBJ databases">
        <title>The genome of a short-lived fish provides insights into sex chromosome evolution and the genetic control of aging.</title>
        <authorList>
            <person name="Reichwald K."/>
            <person name="Felder M."/>
            <person name="Petzold A."/>
            <person name="Koch P."/>
            <person name="Groth M."/>
            <person name="Platzer M."/>
        </authorList>
    </citation>
    <scope>NUCLEOTIDE SEQUENCE</scope>
    <source>
        <tissue evidence="2">Brain</tissue>
    </source>
</reference>
<dbReference type="AlphaFoldDB" id="A0A1A7W7E2"/>
<dbReference type="InterPro" id="IPR036397">
    <property type="entry name" value="RNaseH_sf"/>
</dbReference>
<accession>A0A1A7W7E2</accession>
<protein>
    <recommendedName>
        <fullName evidence="1">Tc1-like transposase DDE domain-containing protein</fullName>
    </recommendedName>
</protein>